<proteinExistence type="predicted"/>
<evidence type="ECO:0000259" key="1">
    <source>
        <dbReference type="PROSITE" id="PS50106"/>
    </source>
</evidence>
<evidence type="ECO:0000313" key="2">
    <source>
        <dbReference type="EMBL" id="CAE0357498.1"/>
    </source>
</evidence>
<dbReference type="Pfam" id="PF13180">
    <property type="entry name" value="PDZ_2"/>
    <property type="match status" value="1"/>
</dbReference>
<dbReference type="InterPro" id="IPR001478">
    <property type="entry name" value="PDZ"/>
</dbReference>
<feature type="domain" description="PDZ" evidence="1">
    <location>
        <begin position="36"/>
        <end position="94"/>
    </location>
</feature>
<dbReference type="InterPro" id="IPR036034">
    <property type="entry name" value="PDZ_sf"/>
</dbReference>
<dbReference type="Gene3D" id="2.30.42.10">
    <property type="match status" value="1"/>
</dbReference>
<organism evidence="2">
    <name type="scientific">Euplotes harpa</name>
    <dbReference type="NCBI Taxonomy" id="151035"/>
    <lineage>
        <taxon>Eukaryota</taxon>
        <taxon>Sar</taxon>
        <taxon>Alveolata</taxon>
        <taxon>Ciliophora</taxon>
        <taxon>Intramacronucleata</taxon>
        <taxon>Spirotrichea</taxon>
        <taxon>Hypotrichia</taxon>
        <taxon>Euplotida</taxon>
        <taxon>Euplotidae</taxon>
        <taxon>Euplotes</taxon>
    </lineage>
</organism>
<dbReference type="SUPFAM" id="SSF50156">
    <property type="entry name" value="PDZ domain-like"/>
    <property type="match status" value="1"/>
</dbReference>
<name>A0A7S3NF43_9SPIT</name>
<protein>
    <recommendedName>
        <fullName evidence="1">PDZ domain-containing protein</fullName>
    </recommendedName>
</protein>
<reference evidence="2" key="1">
    <citation type="submission" date="2021-01" db="EMBL/GenBank/DDBJ databases">
        <authorList>
            <person name="Corre E."/>
            <person name="Pelletier E."/>
            <person name="Niang G."/>
            <person name="Scheremetjew M."/>
            <person name="Finn R."/>
            <person name="Kale V."/>
            <person name="Holt S."/>
            <person name="Cochrane G."/>
            <person name="Meng A."/>
            <person name="Brown T."/>
            <person name="Cohen L."/>
        </authorList>
    </citation>
    <scope>NUCLEOTIDE SEQUENCE</scope>
    <source>
        <strain evidence="2">FSP1.4</strain>
    </source>
</reference>
<sequence length="130" mass="14744">MLDSNMLKNKVQAQLEMQQRLAIRFKFLTSFMKHNSVAYCDDDSHADIPYVGMSIRSLIDRPGMTVLLVNSESPAAKGGIKVGDIIMKINEKEVNKIEDYYKAMGDVRPGDIIHVVVERYHEFKDIVVAV</sequence>
<accession>A0A7S3NF43</accession>
<dbReference type="AlphaFoldDB" id="A0A7S3NF43"/>
<dbReference type="PROSITE" id="PS50106">
    <property type="entry name" value="PDZ"/>
    <property type="match status" value="1"/>
</dbReference>
<dbReference type="EMBL" id="HBII01038762">
    <property type="protein sequence ID" value="CAE0357498.1"/>
    <property type="molecule type" value="Transcribed_RNA"/>
</dbReference>
<dbReference type="SMART" id="SM00228">
    <property type="entry name" value="PDZ"/>
    <property type="match status" value="1"/>
</dbReference>
<gene>
    <name evidence="2" type="ORF">EHAR0213_LOCUS16417</name>
</gene>